<keyword evidence="1" id="KW-0732">Signal</keyword>
<accession>A0AAU8FMV6</accession>
<dbReference type="SUPFAM" id="SSF53474">
    <property type="entry name" value="alpha/beta-Hydrolases"/>
    <property type="match status" value="1"/>
</dbReference>
<feature type="domain" description="GPI inositol-deacylase PGAP1-like alpha/beta" evidence="2">
    <location>
        <begin position="31"/>
        <end position="163"/>
    </location>
</feature>
<feature type="chain" id="PRO_5043750693" evidence="1">
    <location>
        <begin position="23"/>
        <end position="172"/>
    </location>
</feature>
<feature type="signal peptide" evidence="1">
    <location>
        <begin position="1"/>
        <end position="22"/>
    </location>
</feature>
<keyword evidence="3" id="KW-0378">Hydrolase</keyword>
<sequence>MAHKLLSAIVVLALIYNSQVRAQNATKLPYPILFVHGWNGSDDTWYTELNFLASQGLKVDIDHNQKRSGYGSRLDFMLNATNLTFLNRRASGPQYGDVLDMESYLDPNNDLFAINFDVGASFAQSNQAAAAKQGFAVGLAVRKILSVTGAKKIVLFGHSMGGACDPGMPAKL</sequence>
<evidence type="ECO:0000259" key="2">
    <source>
        <dbReference type="Pfam" id="PF07819"/>
    </source>
</evidence>
<proteinExistence type="predicted"/>
<reference evidence="3" key="1">
    <citation type="submission" date="2024-06" db="EMBL/GenBank/DDBJ databases">
        <title>Sequencing and assembly of the genome of Dyadobacter sp. strain 676, a symbiont of Cyamopsis tetragonoloba.</title>
        <authorList>
            <person name="Guro P."/>
            <person name="Sazanova A."/>
            <person name="Kuznetsova I."/>
            <person name="Belimov A."/>
            <person name="Safronova V."/>
        </authorList>
    </citation>
    <scope>NUCLEOTIDE SEQUENCE</scope>
    <source>
        <strain evidence="3">676</strain>
    </source>
</reference>
<evidence type="ECO:0000313" key="3">
    <source>
        <dbReference type="EMBL" id="XCH24883.1"/>
    </source>
</evidence>
<dbReference type="Gene3D" id="3.40.50.1820">
    <property type="entry name" value="alpha/beta hydrolase"/>
    <property type="match status" value="1"/>
</dbReference>
<dbReference type="AlphaFoldDB" id="A0AAU8FMV6"/>
<name>A0AAU8FMV6_9BACT</name>
<organism evidence="3">
    <name type="scientific">Dyadobacter sp. 676</name>
    <dbReference type="NCBI Taxonomy" id="3088362"/>
    <lineage>
        <taxon>Bacteria</taxon>
        <taxon>Pseudomonadati</taxon>
        <taxon>Bacteroidota</taxon>
        <taxon>Cytophagia</taxon>
        <taxon>Cytophagales</taxon>
        <taxon>Spirosomataceae</taxon>
        <taxon>Dyadobacter</taxon>
    </lineage>
</organism>
<dbReference type="RefSeq" id="WP_353720190.1">
    <property type="nucleotide sequence ID" value="NZ_CP159289.1"/>
</dbReference>
<gene>
    <name evidence="3" type="ORF">ABV298_00170</name>
</gene>
<dbReference type="Pfam" id="PF07819">
    <property type="entry name" value="PGAP1"/>
    <property type="match status" value="1"/>
</dbReference>
<dbReference type="InterPro" id="IPR012908">
    <property type="entry name" value="PGAP1-ab_dom-like"/>
</dbReference>
<evidence type="ECO:0000256" key="1">
    <source>
        <dbReference type="SAM" id="SignalP"/>
    </source>
</evidence>
<protein>
    <submittedName>
        <fullName evidence="3">Alpha/beta hydrolase</fullName>
    </submittedName>
</protein>
<dbReference type="GO" id="GO:0016788">
    <property type="term" value="F:hydrolase activity, acting on ester bonds"/>
    <property type="evidence" value="ECO:0007669"/>
    <property type="project" value="InterPro"/>
</dbReference>
<dbReference type="InterPro" id="IPR029058">
    <property type="entry name" value="AB_hydrolase_fold"/>
</dbReference>
<dbReference type="EMBL" id="CP159289">
    <property type="protein sequence ID" value="XCH24883.1"/>
    <property type="molecule type" value="Genomic_DNA"/>
</dbReference>